<keyword evidence="1" id="KW-1133">Transmembrane helix</keyword>
<dbReference type="RefSeq" id="WP_083984537.1">
    <property type="nucleotide sequence ID" value="NZ_CP011541.1"/>
</dbReference>
<dbReference type="InterPro" id="IPR005625">
    <property type="entry name" value="PepSY-ass_TM"/>
</dbReference>
<dbReference type="Pfam" id="PF03929">
    <property type="entry name" value="PepSY_TM"/>
    <property type="match status" value="1"/>
</dbReference>
<organism evidence="2 3">
    <name type="scientific">Corynebacterium epidermidicanis</name>
    <dbReference type="NCBI Taxonomy" id="1050174"/>
    <lineage>
        <taxon>Bacteria</taxon>
        <taxon>Bacillati</taxon>
        <taxon>Actinomycetota</taxon>
        <taxon>Actinomycetes</taxon>
        <taxon>Mycobacteriales</taxon>
        <taxon>Corynebacteriaceae</taxon>
        <taxon>Corynebacterium</taxon>
    </lineage>
</organism>
<dbReference type="EMBL" id="CP011541">
    <property type="protein sequence ID" value="AKK04300.1"/>
    <property type="molecule type" value="Genomic_DNA"/>
</dbReference>
<dbReference type="AlphaFoldDB" id="A0A0G3GUV5"/>
<accession>A0A0G3GUV5</accession>
<sequence length="396" mass="43690">MSKAGLLVGPFIAVATFTGLVYAFAPTIEEVVYHDAYTATSNHPARPLDEQVQAAWKMHPELPLSGVQRSDDPTKTTRVLFQDPSLPSSSYRQAVFVDPGDLDIKGDMTQYGSSNASPLRAWLSEGHRRLWLDDAGRWYSELAASWLGAIAVAGLLLTLRSRPSKRRGAVWHRRLGLWLIPGMLFLTFTGLTWSGIAGENIGELRKQLQWTAPTTAASPVPAGVVMDVQGVMDAARADGPTGLIEAKPGAQPTDSWVVQEARAPYRLDLDKVTINPVTERVEERVPFSDWPLPAKITEWLINLHMGFLFGIWSELALGLLAAGILMVVTLGYYLWFKAIRAGRSWVPARGALSWWGVLILLAYSMLAPLFGGSLLLFFAVELLLSWRGRLSRQRKA</sequence>
<feature type="transmembrane region" description="Helical" evidence="1">
    <location>
        <begin position="177"/>
        <end position="196"/>
    </location>
</feature>
<feature type="transmembrane region" description="Helical" evidence="1">
    <location>
        <begin position="138"/>
        <end position="157"/>
    </location>
</feature>
<gene>
    <name evidence="2" type="primary">piuB</name>
    <name evidence="2" type="ORF">CEPID_12390</name>
</gene>
<dbReference type="PANTHER" id="PTHR34219:SF1">
    <property type="entry name" value="PEPSY DOMAIN-CONTAINING PROTEIN"/>
    <property type="match status" value="1"/>
</dbReference>
<dbReference type="KEGG" id="cei:CEPID_12390"/>
<dbReference type="OrthoDB" id="9791166at2"/>
<name>A0A0G3GUV5_9CORY</name>
<reference evidence="2 3" key="1">
    <citation type="submission" date="2015-05" db="EMBL/GenBank/DDBJ databases">
        <title>Complete genome sequence of Corynebacterium epidermidicanis DSM 45586, isolated from the skin of a dog suffering from pruritus.</title>
        <authorList>
            <person name="Ruckert C."/>
            <person name="Albersmeier A."/>
            <person name="Winkler A."/>
            <person name="Tauch A."/>
        </authorList>
    </citation>
    <scope>NUCLEOTIDE SEQUENCE [LARGE SCALE GENOMIC DNA]</scope>
    <source>
        <strain evidence="2 3">DSM 45586</strain>
    </source>
</reference>
<protein>
    <submittedName>
        <fullName evidence="2">Putative iron-regulated membrane protein</fullName>
    </submittedName>
</protein>
<dbReference type="PATRIC" id="fig|1050174.4.peg.2501"/>
<evidence type="ECO:0000313" key="3">
    <source>
        <dbReference type="Proteomes" id="UP000035368"/>
    </source>
</evidence>
<dbReference type="Proteomes" id="UP000035368">
    <property type="component" value="Chromosome"/>
</dbReference>
<dbReference type="PANTHER" id="PTHR34219">
    <property type="entry name" value="IRON-REGULATED INNER MEMBRANE PROTEIN-RELATED"/>
    <property type="match status" value="1"/>
</dbReference>
<proteinExistence type="predicted"/>
<evidence type="ECO:0000256" key="1">
    <source>
        <dbReference type="SAM" id="Phobius"/>
    </source>
</evidence>
<dbReference type="STRING" id="1050174.CEPID_12390"/>
<feature type="transmembrane region" description="Helical" evidence="1">
    <location>
        <begin position="315"/>
        <end position="334"/>
    </location>
</feature>
<keyword evidence="1" id="KW-0472">Membrane</keyword>
<keyword evidence="3" id="KW-1185">Reference proteome</keyword>
<evidence type="ECO:0000313" key="2">
    <source>
        <dbReference type="EMBL" id="AKK04300.1"/>
    </source>
</evidence>
<keyword evidence="1" id="KW-0812">Transmembrane</keyword>